<gene>
    <name evidence="1" type="ORF">E9232_002499</name>
</gene>
<reference evidence="1 2" key="1">
    <citation type="submission" date="2023-07" db="EMBL/GenBank/DDBJ databases">
        <title>Sorghum-associated microbial communities from plants grown in Nebraska, USA.</title>
        <authorList>
            <person name="Schachtman D."/>
        </authorList>
    </citation>
    <scope>NUCLEOTIDE SEQUENCE [LARGE SCALE GENOMIC DNA]</scope>
    <source>
        <strain evidence="1 2">584</strain>
    </source>
</reference>
<keyword evidence="2" id="KW-1185">Reference proteome</keyword>
<organism evidence="1 2">
    <name type="scientific">Inquilinus ginsengisoli</name>
    <dbReference type="NCBI Taxonomy" id="363840"/>
    <lineage>
        <taxon>Bacteria</taxon>
        <taxon>Pseudomonadati</taxon>
        <taxon>Pseudomonadota</taxon>
        <taxon>Alphaproteobacteria</taxon>
        <taxon>Rhodospirillales</taxon>
        <taxon>Rhodospirillaceae</taxon>
        <taxon>Inquilinus</taxon>
    </lineage>
</organism>
<dbReference type="Proteomes" id="UP001262410">
    <property type="component" value="Unassembled WGS sequence"/>
</dbReference>
<sequence>MAEPPITEAWVDGADQAWIDWLAPIVDYGRRRCGWR</sequence>
<evidence type="ECO:0000313" key="1">
    <source>
        <dbReference type="EMBL" id="MDR6289978.1"/>
    </source>
</evidence>
<accession>A0ABU1JMY9</accession>
<name>A0ABU1JMY9_9PROT</name>
<evidence type="ECO:0000313" key="2">
    <source>
        <dbReference type="Proteomes" id="UP001262410"/>
    </source>
</evidence>
<dbReference type="EMBL" id="JAVDPW010000004">
    <property type="protein sequence ID" value="MDR6289978.1"/>
    <property type="molecule type" value="Genomic_DNA"/>
</dbReference>
<comment type="caution">
    <text evidence="1">The sequence shown here is derived from an EMBL/GenBank/DDBJ whole genome shotgun (WGS) entry which is preliminary data.</text>
</comment>
<protein>
    <submittedName>
        <fullName evidence="1">Uncharacterized protein</fullName>
    </submittedName>
</protein>
<proteinExistence type="predicted"/>